<proteinExistence type="inferred from homology"/>
<dbReference type="FunFam" id="3.40.605.10:FF:000006">
    <property type="entry name" value="1-pyrroline-5-carboxylate dehydrogenase"/>
    <property type="match status" value="1"/>
</dbReference>
<dbReference type="Proteomes" id="UP000199073">
    <property type="component" value="Unassembled WGS sequence"/>
</dbReference>
<dbReference type="Pfam" id="PF00171">
    <property type="entry name" value="Aldedh"/>
    <property type="match status" value="1"/>
</dbReference>
<evidence type="ECO:0000256" key="4">
    <source>
        <dbReference type="ARBA" id="ARBA00023002"/>
    </source>
</evidence>
<dbReference type="FunFam" id="3.40.309.10:FF:000005">
    <property type="entry name" value="1-pyrroline-5-carboxylate dehydrogenase 1"/>
    <property type="match status" value="1"/>
</dbReference>
<evidence type="ECO:0000256" key="8">
    <source>
        <dbReference type="ARBA" id="ARBA00048142"/>
    </source>
</evidence>
<evidence type="ECO:0000256" key="2">
    <source>
        <dbReference type="ARBA" id="ARBA00009986"/>
    </source>
</evidence>
<dbReference type="PROSITE" id="PS00070">
    <property type="entry name" value="ALDEHYDE_DEHYDR_CYS"/>
    <property type="match status" value="1"/>
</dbReference>
<name>A0A1H0S3X9_9BACT</name>
<gene>
    <name evidence="10" type="ORF">SAMN05660330_02523</name>
</gene>
<sequence>MCALNNGVMSVPAPQNENILGYGPGSPEKKEVKAALQELMAEQFEIPLIIGGREVKTGNLGKVVCPHDHGKVLATYHKAGKEEVQLAIESALSAQKMWQTLPWEQRLAIFLTAAELIATRYRAKLNAGAMLAGGKTVFQAEIDAACELIDFLRFNAGYARELYAKQPQSSQGVWNYTQYRALEGFVFAVTPFNFTAIAGNLPSAPAMMGNTVVWKPASSLVYTPYFIMRILEEAGLPPGVINFVPGAGSQVGDVCLADPNLAGVHFTGSTRVFHQMWKTIGENIASYRSYPRIVGETGGKDFVFAHPSAEIPSLVTALVRGAFEYQGQKCSAASRAYIPQSLWDRVKSLMLAQVGRITMGSPVDFRNFMGAVIDRSAFESITGYIDFAKEHKDAEIIAGGNYDDTTGYFIEPTVIVATDPEFKTMVEEIFGPVLTIFVYQDEDFVETLELCDKTSPYALTGAFFAKDRNAITLAMAKLEHAAGNFYINDKPTGAVVGQQPFGGGRASGTNDKAGSQANLARWVSVRTVKETFVPPGDFPYSFMDEE</sequence>
<dbReference type="InterPro" id="IPR016161">
    <property type="entry name" value="Ald_DH/histidinol_DH"/>
</dbReference>
<dbReference type="STRING" id="91360.SAMN05660330_02523"/>
<dbReference type="NCBIfam" id="TIGR01236">
    <property type="entry name" value="D1pyr5carbox1"/>
    <property type="match status" value="1"/>
</dbReference>
<dbReference type="CDD" id="cd07123">
    <property type="entry name" value="ALDH_F4-17_P5CDH"/>
    <property type="match status" value="1"/>
</dbReference>
<dbReference type="Gene3D" id="3.40.605.10">
    <property type="entry name" value="Aldehyde Dehydrogenase, Chain A, domain 1"/>
    <property type="match status" value="1"/>
</dbReference>
<organism evidence="10 11">
    <name type="scientific">Desulforhopalus singaporensis</name>
    <dbReference type="NCBI Taxonomy" id="91360"/>
    <lineage>
        <taxon>Bacteria</taxon>
        <taxon>Pseudomonadati</taxon>
        <taxon>Thermodesulfobacteriota</taxon>
        <taxon>Desulfobulbia</taxon>
        <taxon>Desulfobulbales</taxon>
        <taxon>Desulfocapsaceae</taxon>
        <taxon>Desulforhopalus</taxon>
    </lineage>
</organism>
<dbReference type="PANTHER" id="PTHR42862">
    <property type="entry name" value="DELTA-1-PYRROLINE-5-CARBOXYLATE DEHYDROGENASE 1, ISOFORM A-RELATED"/>
    <property type="match status" value="1"/>
</dbReference>
<evidence type="ECO:0000259" key="9">
    <source>
        <dbReference type="Pfam" id="PF00171"/>
    </source>
</evidence>
<dbReference type="InterPro" id="IPR050485">
    <property type="entry name" value="Proline_metab_enzyme"/>
</dbReference>
<dbReference type="EMBL" id="FNJI01000017">
    <property type="protein sequence ID" value="SDP36394.1"/>
    <property type="molecule type" value="Genomic_DNA"/>
</dbReference>
<dbReference type="Gene3D" id="3.40.309.10">
    <property type="entry name" value="Aldehyde Dehydrogenase, Chain A, domain 2"/>
    <property type="match status" value="1"/>
</dbReference>
<evidence type="ECO:0000256" key="6">
    <source>
        <dbReference type="ARBA" id="ARBA00023062"/>
    </source>
</evidence>
<dbReference type="InterPro" id="IPR005931">
    <property type="entry name" value="P5CDH/ALDH4A1"/>
</dbReference>
<evidence type="ECO:0000313" key="10">
    <source>
        <dbReference type="EMBL" id="SDP36394.1"/>
    </source>
</evidence>
<dbReference type="InterPro" id="IPR015590">
    <property type="entry name" value="Aldehyde_DH_dom"/>
</dbReference>
<evidence type="ECO:0000256" key="5">
    <source>
        <dbReference type="ARBA" id="ARBA00023027"/>
    </source>
</evidence>
<comment type="pathway">
    <text evidence="1">Amino-acid degradation; L-proline degradation into L-glutamate; L-glutamate from L-proline: step 2/2.</text>
</comment>
<dbReference type="OrthoDB" id="9762913at2"/>
<dbReference type="SUPFAM" id="SSF53720">
    <property type="entry name" value="ALDH-like"/>
    <property type="match status" value="1"/>
</dbReference>
<dbReference type="InterPro" id="IPR016160">
    <property type="entry name" value="Ald_DH_CS_CYS"/>
</dbReference>
<dbReference type="AlphaFoldDB" id="A0A1H0S3X9"/>
<dbReference type="InterPro" id="IPR016163">
    <property type="entry name" value="Ald_DH_C"/>
</dbReference>
<dbReference type="GO" id="GO:0003842">
    <property type="term" value="F:L-glutamate gamma-semialdehyde dehydrogenase activity"/>
    <property type="evidence" value="ECO:0007669"/>
    <property type="project" value="UniProtKB-EC"/>
</dbReference>
<protein>
    <recommendedName>
        <fullName evidence="7">L-glutamate gamma-semialdehyde dehydrogenase</fullName>
        <ecNumber evidence="3">1.2.1.88</ecNumber>
    </recommendedName>
    <alternativeName>
        <fullName evidence="7">L-glutamate gamma-semialdehyde dehydrogenase</fullName>
    </alternativeName>
</protein>
<dbReference type="RefSeq" id="WP_092223355.1">
    <property type="nucleotide sequence ID" value="NZ_FNJI01000017.1"/>
</dbReference>
<dbReference type="GO" id="GO:0009898">
    <property type="term" value="C:cytoplasmic side of plasma membrane"/>
    <property type="evidence" value="ECO:0007669"/>
    <property type="project" value="TreeGrafter"/>
</dbReference>
<keyword evidence="11" id="KW-1185">Reference proteome</keyword>
<accession>A0A1H0S3X9</accession>
<evidence type="ECO:0000256" key="7">
    <source>
        <dbReference type="ARBA" id="ARBA00032259"/>
    </source>
</evidence>
<dbReference type="EC" id="1.2.1.88" evidence="3"/>
<dbReference type="PANTHER" id="PTHR42862:SF1">
    <property type="entry name" value="DELTA-1-PYRROLINE-5-CARBOXYLATE DEHYDROGENASE 2, ISOFORM A-RELATED"/>
    <property type="match status" value="1"/>
</dbReference>
<dbReference type="UniPathway" id="UPA00261">
    <property type="reaction ID" value="UER00374"/>
</dbReference>
<evidence type="ECO:0000313" key="11">
    <source>
        <dbReference type="Proteomes" id="UP000199073"/>
    </source>
</evidence>
<dbReference type="GO" id="GO:0010133">
    <property type="term" value="P:L-proline catabolic process to L-glutamate"/>
    <property type="evidence" value="ECO:0007669"/>
    <property type="project" value="UniProtKB-UniPathway"/>
</dbReference>
<feature type="domain" description="Aldehyde dehydrogenase" evidence="9">
    <location>
        <begin position="62"/>
        <end position="528"/>
    </location>
</feature>
<dbReference type="InterPro" id="IPR016162">
    <property type="entry name" value="Ald_DH_N"/>
</dbReference>
<evidence type="ECO:0000256" key="1">
    <source>
        <dbReference type="ARBA" id="ARBA00004786"/>
    </source>
</evidence>
<comment type="similarity">
    <text evidence="2">Belongs to the aldehyde dehydrogenase family.</text>
</comment>
<keyword evidence="6" id="KW-0642">Proline metabolism</keyword>
<dbReference type="GO" id="GO:0004657">
    <property type="term" value="F:proline dehydrogenase activity"/>
    <property type="evidence" value="ECO:0007669"/>
    <property type="project" value="UniProtKB-ARBA"/>
</dbReference>
<comment type="catalytic activity">
    <reaction evidence="8">
        <text>L-glutamate 5-semialdehyde + NAD(+) + H2O = L-glutamate + NADH + 2 H(+)</text>
        <dbReference type="Rhea" id="RHEA:30235"/>
        <dbReference type="ChEBI" id="CHEBI:15377"/>
        <dbReference type="ChEBI" id="CHEBI:15378"/>
        <dbReference type="ChEBI" id="CHEBI:29985"/>
        <dbReference type="ChEBI" id="CHEBI:57540"/>
        <dbReference type="ChEBI" id="CHEBI:57945"/>
        <dbReference type="ChEBI" id="CHEBI:58066"/>
        <dbReference type="EC" id="1.2.1.88"/>
    </reaction>
</comment>
<keyword evidence="4" id="KW-0560">Oxidoreductase</keyword>
<keyword evidence="5" id="KW-0520">NAD</keyword>
<reference evidence="10 11" key="1">
    <citation type="submission" date="2016-10" db="EMBL/GenBank/DDBJ databases">
        <authorList>
            <person name="de Groot N.N."/>
        </authorList>
    </citation>
    <scope>NUCLEOTIDE SEQUENCE [LARGE SCALE GENOMIC DNA]</scope>
    <source>
        <strain evidence="10 11">DSM 12130</strain>
    </source>
</reference>
<evidence type="ECO:0000256" key="3">
    <source>
        <dbReference type="ARBA" id="ARBA00012884"/>
    </source>
</evidence>